<sequence length="520" mass="54690">MPSTRLGVAQSAFVGFLAVAMALAAGHLVAGLLLSPSASPFLAVGNAAIDRTPTPVKNFAVQQFGTNDKLALLIGMAVVIALVAVAAGLLSRRSPVPGLVIVGLLGGLGLLAVAEQAGTSGPTLLAPLASLLAGVGAFWGLHALARSTHRDPTPDRRRGVPRREFLVASGSVAAGAALMGVGGELLSRRVDVAASRAAVGPLVPAAPSPPIPAGAAFPELGTPTFLTPAAEFYRVDVNLTVPQLRAEDARLRITGLVDREIELTYDDVRAHRLVERPITMTCVSNYVGGPYVSTAAFIGVPLTDLLLEAGVRPEATQLIGRSVDGFTIGTPLRRVLQAEDRAMLAIGMNGEPLLPEHGFPMRTVIPGLYGYVSATKWVTELELTTFDVDPYWEQRGWDGDPEGIVTIKTSSRIDAPGPFEQVPAGEVTFAGISWAQTIGIERVEISVDEGPWEDAELGVAVNVDTWRMWRARRTLDPGLHTVTVRATDRSGYTQTAERVGPINPGPDGSTGLHSITFTVA</sequence>
<accession>A0A7G7MIX2</accession>
<dbReference type="KEGG" id="ppel:H6H00_01270"/>
<dbReference type="Pfam" id="PF00174">
    <property type="entry name" value="Oxidored_molyb"/>
    <property type="match status" value="1"/>
</dbReference>
<feature type="region of interest" description="Disordered" evidence="1">
    <location>
        <begin position="490"/>
        <end position="513"/>
    </location>
</feature>
<protein>
    <submittedName>
        <fullName evidence="4">Molybdopterin-dependent oxidoreductase</fullName>
    </submittedName>
</protein>
<feature type="transmembrane region" description="Helical" evidence="2">
    <location>
        <begin position="12"/>
        <end position="34"/>
    </location>
</feature>
<dbReference type="Gene3D" id="2.60.40.650">
    <property type="match status" value="1"/>
</dbReference>
<dbReference type="GO" id="GO:0008482">
    <property type="term" value="F:sulfite oxidase activity"/>
    <property type="evidence" value="ECO:0007669"/>
    <property type="project" value="TreeGrafter"/>
</dbReference>
<dbReference type="PANTHER" id="PTHR19372">
    <property type="entry name" value="SULFITE REDUCTASE"/>
    <property type="match status" value="1"/>
</dbReference>
<dbReference type="Gene3D" id="3.90.420.10">
    <property type="entry name" value="Oxidoreductase, molybdopterin-binding domain"/>
    <property type="match status" value="1"/>
</dbReference>
<dbReference type="InterPro" id="IPR014756">
    <property type="entry name" value="Ig_E-set"/>
</dbReference>
<dbReference type="PRINTS" id="PR00407">
    <property type="entry name" value="EUMOPTERIN"/>
</dbReference>
<dbReference type="GO" id="GO:0043546">
    <property type="term" value="F:molybdopterin cofactor binding"/>
    <property type="evidence" value="ECO:0007669"/>
    <property type="project" value="TreeGrafter"/>
</dbReference>
<proteinExistence type="predicted"/>
<gene>
    <name evidence="4" type="ORF">H6H00_01270</name>
</gene>
<name>A0A7G7MIX2_9PSEU</name>
<evidence type="ECO:0000256" key="1">
    <source>
        <dbReference type="SAM" id="MobiDB-lite"/>
    </source>
</evidence>
<evidence type="ECO:0000259" key="3">
    <source>
        <dbReference type="Pfam" id="PF00174"/>
    </source>
</evidence>
<dbReference type="EMBL" id="CP060131">
    <property type="protein sequence ID" value="QNG52733.1"/>
    <property type="molecule type" value="Genomic_DNA"/>
</dbReference>
<feature type="transmembrane region" description="Helical" evidence="2">
    <location>
        <begin position="70"/>
        <end position="91"/>
    </location>
</feature>
<organism evidence="4 5">
    <name type="scientific">Pseudonocardia petroleophila</name>
    <dbReference type="NCBI Taxonomy" id="37331"/>
    <lineage>
        <taxon>Bacteria</taxon>
        <taxon>Bacillati</taxon>
        <taxon>Actinomycetota</taxon>
        <taxon>Actinomycetes</taxon>
        <taxon>Pseudonocardiales</taxon>
        <taxon>Pseudonocardiaceae</taxon>
        <taxon>Pseudonocardia</taxon>
    </lineage>
</organism>
<dbReference type="SUPFAM" id="SSF56524">
    <property type="entry name" value="Oxidoreductase molybdopterin-binding domain"/>
    <property type="match status" value="1"/>
</dbReference>
<dbReference type="SUPFAM" id="SSF81296">
    <property type="entry name" value="E set domains"/>
    <property type="match status" value="1"/>
</dbReference>
<feature type="domain" description="Oxidoreductase molybdopterin-binding" evidence="3">
    <location>
        <begin position="239"/>
        <end position="392"/>
    </location>
</feature>
<feature type="transmembrane region" description="Helical" evidence="2">
    <location>
        <begin position="165"/>
        <end position="186"/>
    </location>
</feature>
<dbReference type="GO" id="GO:0006790">
    <property type="term" value="P:sulfur compound metabolic process"/>
    <property type="evidence" value="ECO:0007669"/>
    <property type="project" value="TreeGrafter"/>
</dbReference>
<evidence type="ECO:0000313" key="4">
    <source>
        <dbReference type="EMBL" id="QNG52733.1"/>
    </source>
</evidence>
<feature type="transmembrane region" description="Helical" evidence="2">
    <location>
        <begin position="98"/>
        <end position="118"/>
    </location>
</feature>
<dbReference type="GO" id="GO:0020037">
    <property type="term" value="F:heme binding"/>
    <property type="evidence" value="ECO:0007669"/>
    <property type="project" value="TreeGrafter"/>
</dbReference>
<keyword evidence="2" id="KW-0812">Transmembrane</keyword>
<dbReference type="InterPro" id="IPR008335">
    <property type="entry name" value="Mopterin_OxRdtase_euk"/>
</dbReference>
<dbReference type="Proteomes" id="UP000515728">
    <property type="component" value="Chromosome"/>
</dbReference>
<evidence type="ECO:0000256" key="2">
    <source>
        <dbReference type="SAM" id="Phobius"/>
    </source>
</evidence>
<evidence type="ECO:0000313" key="5">
    <source>
        <dbReference type="Proteomes" id="UP000515728"/>
    </source>
</evidence>
<reference evidence="4 5" key="1">
    <citation type="submission" date="2020-08" db="EMBL/GenBank/DDBJ databases">
        <authorList>
            <person name="Mo P."/>
        </authorList>
    </citation>
    <scope>NUCLEOTIDE SEQUENCE [LARGE SCALE GENOMIC DNA]</scope>
    <source>
        <strain evidence="4 5">CGMCC 4.1532</strain>
    </source>
</reference>
<dbReference type="AlphaFoldDB" id="A0A7G7MIX2"/>
<keyword evidence="2" id="KW-1133">Transmembrane helix</keyword>
<dbReference type="InterPro" id="IPR000572">
    <property type="entry name" value="OxRdtase_Mopterin-bd_dom"/>
</dbReference>
<keyword evidence="5" id="KW-1185">Reference proteome</keyword>
<dbReference type="RefSeq" id="WP_185719562.1">
    <property type="nucleotide sequence ID" value="NZ_BAAAWI010000001.1"/>
</dbReference>
<dbReference type="InterPro" id="IPR036374">
    <property type="entry name" value="OxRdtase_Mopterin-bd_sf"/>
</dbReference>
<feature type="transmembrane region" description="Helical" evidence="2">
    <location>
        <begin position="124"/>
        <end position="144"/>
    </location>
</feature>
<dbReference type="PANTHER" id="PTHR19372:SF7">
    <property type="entry name" value="SULFITE OXIDASE, MITOCHONDRIAL"/>
    <property type="match status" value="1"/>
</dbReference>
<keyword evidence="2" id="KW-0472">Membrane</keyword>